<proteinExistence type="predicted"/>
<dbReference type="KEGG" id="thu:AC731_003930"/>
<organism evidence="1 2">
    <name type="scientific">Thauera humireducens</name>
    <dbReference type="NCBI Taxonomy" id="1134435"/>
    <lineage>
        <taxon>Bacteria</taxon>
        <taxon>Pseudomonadati</taxon>
        <taxon>Pseudomonadota</taxon>
        <taxon>Betaproteobacteria</taxon>
        <taxon>Rhodocyclales</taxon>
        <taxon>Zoogloeaceae</taxon>
        <taxon>Thauera</taxon>
    </lineage>
</organism>
<evidence type="ECO:0008006" key="3">
    <source>
        <dbReference type="Google" id="ProtNLM"/>
    </source>
</evidence>
<evidence type="ECO:0000313" key="1">
    <source>
        <dbReference type="EMBL" id="AMO38986.1"/>
    </source>
</evidence>
<dbReference type="Proteomes" id="UP000036902">
    <property type="component" value="Chromosome"/>
</dbReference>
<gene>
    <name evidence="1" type="ORF">AC731_003930</name>
</gene>
<evidence type="ECO:0000313" key="2">
    <source>
        <dbReference type="Proteomes" id="UP000036902"/>
    </source>
</evidence>
<protein>
    <recommendedName>
        <fullName evidence="3">Pilus assembly protein PilX</fullName>
    </recommendedName>
</protein>
<name>A0A127KAN3_9RHOO</name>
<sequence>MLLITLIALVTLALAALALVRSVDTNIIVAGNVSLKQAATLTADNGVESAIAWLNQIEVAPGIAHFNNDDVDDAYYATSDDFDPLSDATWNGGVTVAVATGTGIDEDGRDLSGNRIRYVIQRLCSEPVAPDVNNCLIVEGESDTSSMRVMDDPPPSEPPLSPIYRITARVDGPRNTVSYVQAFVY</sequence>
<accession>A0A127KAN3</accession>
<keyword evidence="2" id="KW-1185">Reference proteome</keyword>
<reference evidence="2" key="1">
    <citation type="submission" date="2016-03" db="EMBL/GenBank/DDBJ databases">
        <authorList>
            <person name="Ma C."/>
            <person name="Zhou S."/>
            <person name="Yang G."/>
        </authorList>
    </citation>
    <scope>NUCLEOTIDE SEQUENCE [LARGE SCALE GENOMIC DNA]</scope>
    <source>
        <strain evidence="2">SgZ-1</strain>
    </source>
</reference>
<dbReference type="EMBL" id="CP014646">
    <property type="protein sequence ID" value="AMO38986.1"/>
    <property type="molecule type" value="Genomic_DNA"/>
</dbReference>
<dbReference type="AlphaFoldDB" id="A0A127KAN3"/>
<dbReference type="STRING" id="1134435.AC731_003930"/>